<keyword evidence="2" id="KW-1185">Reference proteome</keyword>
<dbReference type="InterPro" id="IPR007995">
    <property type="entry name" value="DUF742"/>
</dbReference>
<dbReference type="RefSeq" id="WP_319942719.1">
    <property type="nucleotide sequence ID" value="NZ_WEGI01000003.1"/>
</dbReference>
<organism evidence="1 2">
    <name type="scientific">Nocardia aurantia</name>
    <dbReference type="NCBI Taxonomy" id="2585199"/>
    <lineage>
        <taxon>Bacteria</taxon>
        <taxon>Bacillati</taxon>
        <taxon>Actinomycetota</taxon>
        <taxon>Actinomycetes</taxon>
        <taxon>Mycobacteriales</taxon>
        <taxon>Nocardiaceae</taxon>
        <taxon>Nocardia</taxon>
    </lineage>
</organism>
<sequence>MSYFSGDPWAEDEDPGPLVRPFAVTRGRAGKYVNTLDMLSLVVAVRSETEAATLDREYAEIVRLCQARPVSVAELAAHLNLLLAAVKVLVGDLIESGYLIFRSPTPAANTPDPELLQAVLDGIRNI</sequence>
<dbReference type="Pfam" id="PF05331">
    <property type="entry name" value="DUF742"/>
    <property type="match status" value="1"/>
</dbReference>
<dbReference type="EMBL" id="WEGI01000003">
    <property type="protein sequence ID" value="MQY26149.1"/>
    <property type="molecule type" value="Genomic_DNA"/>
</dbReference>
<proteinExistence type="predicted"/>
<name>A0A7K0DKB4_9NOCA</name>
<evidence type="ECO:0000313" key="1">
    <source>
        <dbReference type="EMBL" id="MQY26149.1"/>
    </source>
</evidence>
<evidence type="ECO:0000313" key="2">
    <source>
        <dbReference type="Proteomes" id="UP000431401"/>
    </source>
</evidence>
<dbReference type="PANTHER" id="PTHR36221:SF1">
    <property type="entry name" value="DUF742 DOMAIN-CONTAINING PROTEIN"/>
    <property type="match status" value="1"/>
</dbReference>
<dbReference type="AlphaFoldDB" id="A0A7K0DKB4"/>
<reference evidence="1 2" key="1">
    <citation type="submission" date="2019-10" db="EMBL/GenBank/DDBJ databases">
        <title>Nocardia macrotermitis sp. nov. and Nocardia aurantia sp. nov., isolated from the gut of fungus growing-termite Macrotermes natalensis.</title>
        <authorList>
            <person name="Benndorf R."/>
            <person name="Schwitalla J."/>
            <person name="Martin K."/>
            <person name="De Beer W."/>
            <person name="Kaster A.-K."/>
            <person name="Vollmers J."/>
            <person name="Poulsen M."/>
            <person name="Beemelmanns C."/>
        </authorList>
    </citation>
    <scope>NUCLEOTIDE SEQUENCE [LARGE SCALE GENOMIC DNA]</scope>
    <source>
        <strain evidence="1 2">RB56</strain>
    </source>
</reference>
<accession>A0A7K0DKB4</accession>
<protein>
    <recommendedName>
        <fullName evidence="3">DUF742 domain-containing protein</fullName>
    </recommendedName>
</protein>
<dbReference type="Proteomes" id="UP000431401">
    <property type="component" value="Unassembled WGS sequence"/>
</dbReference>
<comment type="caution">
    <text evidence="1">The sequence shown here is derived from an EMBL/GenBank/DDBJ whole genome shotgun (WGS) entry which is preliminary data.</text>
</comment>
<dbReference type="PANTHER" id="PTHR36221">
    <property type="entry name" value="DUF742 DOMAIN-CONTAINING PROTEIN"/>
    <property type="match status" value="1"/>
</dbReference>
<gene>
    <name evidence="1" type="ORF">NRB56_17100</name>
</gene>
<evidence type="ECO:0008006" key="3">
    <source>
        <dbReference type="Google" id="ProtNLM"/>
    </source>
</evidence>